<gene>
    <name evidence="10" type="ORF">DSTB1V02_LOCUS1950</name>
</gene>
<reference evidence="10" key="1">
    <citation type="submission" date="2020-11" db="EMBL/GenBank/DDBJ databases">
        <authorList>
            <person name="Tran Van P."/>
        </authorList>
    </citation>
    <scope>NUCLEOTIDE SEQUENCE</scope>
</reference>
<dbReference type="EC" id="3.2.1.4" evidence="3"/>
<evidence type="ECO:0000256" key="8">
    <source>
        <dbReference type="ARBA" id="ARBA00023326"/>
    </source>
</evidence>
<dbReference type="Pfam" id="PF02015">
    <property type="entry name" value="Glyco_hydro_45"/>
    <property type="match status" value="1"/>
</dbReference>
<protein>
    <recommendedName>
        <fullName evidence="3">cellulase</fullName>
        <ecNumber evidence="3">3.2.1.4</ecNumber>
    </recommendedName>
</protein>
<comment type="catalytic activity">
    <reaction evidence="1">
        <text>Endohydrolysis of (1-&gt;4)-beta-D-glucosidic linkages in cellulose, lichenin and cereal beta-D-glucans.</text>
        <dbReference type="EC" id="3.2.1.4"/>
    </reaction>
</comment>
<name>A0A7R8X7F7_9CRUS</name>
<dbReference type="AlphaFoldDB" id="A0A7R8X7F7"/>
<keyword evidence="7" id="KW-0326">Glycosidase</keyword>
<sequence>MTENSWVVRRVREYSSSPALKSTKVTYCFLLPYQNLGRRTIPMLFVDDVEVKPSPAINDQLAYGFAAATILDLSEEDRCWACYEVAFTSGRVQGKNMIVPVCFTTYR</sequence>
<dbReference type="EMBL" id="LR899717">
    <property type="protein sequence ID" value="CAD7241975.1"/>
    <property type="molecule type" value="Genomic_DNA"/>
</dbReference>
<keyword evidence="11" id="KW-1185">Reference proteome</keyword>
<feature type="domain" description="Glycosyl hydrolases family 45 active site" evidence="9">
    <location>
        <begin position="55"/>
        <end position="101"/>
    </location>
</feature>
<keyword evidence="8" id="KW-0624">Polysaccharide degradation</keyword>
<dbReference type="GO" id="GO:0008810">
    <property type="term" value="F:cellulase activity"/>
    <property type="evidence" value="ECO:0007669"/>
    <property type="project" value="UniProtKB-EC"/>
</dbReference>
<evidence type="ECO:0000256" key="5">
    <source>
        <dbReference type="ARBA" id="ARBA00023001"/>
    </source>
</evidence>
<dbReference type="EMBL" id="CAJPEV010000200">
    <property type="protein sequence ID" value="CAG0882262.1"/>
    <property type="molecule type" value="Genomic_DNA"/>
</dbReference>
<proteinExistence type="inferred from homology"/>
<evidence type="ECO:0000256" key="3">
    <source>
        <dbReference type="ARBA" id="ARBA00012601"/>
    </source>
</evidence>
<dbReference type="PANTHER" id="PTHR39730:SF1">
    <property type="entry name" value="ENDOGLUCANASE 1"/>
    <property type="match status" value="1"/>
</dbReference>
<evidence type="ECO:0000313" key="11">
    <source>
        <dbReference type="Proteomes" id="UP000677054"/>
    </source>
</evidence>
<dbReference type="InterPro" id="IPR052288">
    <property type="entry name" value="GH45_Enzymes"/>
</dbReference>
<comment type="similarity">
    <text evidence="2">Belongs to the glycosyl hydrolase 45 (cellulase K) family.</text>
</comment>
<dbReference type="Gene3D" id="2.40.40.10">
    <property type="entry name" value="RlpA-like domain"/>
    <property type="match status" value="1"/>
</dbReference>
<evidence type="ECO:0000259" key="9">
    <source>
        <dbReference type="Pfam" id="PF02015"/>
    </source>
</evidence>
<evidence type="ECO:0000256" key="7">
    <source>
        <dbReference type="ARBA" id="ARBA00023295"/>
    </source>
</evidence>
<evidence type="ECO:0000256" key="4">
    <source>
        <dbReference type="ARBA" id="ARBA00022801"/>
    </source>
</evidence>
<dbReference type="SUPFAM" id="SSF50685">
    <property type="entry name" value="Barwin-like endoglucanases"/>
    <property type="match status" value="1"/>
</dbReference>
<dbReference type="PANTHER" id="PTHR39730">
    <property type="entry name" value="ENDOGLUCANASE 1"/>
    <property type="match status" value="1"/>
</dbReference>
<keyword evidence="6" id="KW-0119">Carbohydrate metabolism</keyword>
<dbReference type="Proteomes" id="UP000677054">
    <property type="component" value="Unassembled WGS sequence"/>
</dbReference>
<accession>A0A7R8X7F7</accession>
<evidence type="ECO:0000256" key="1">
    <source>
        <dbReference type="ARBA" id="ARBA00000966"/>
    </source>
</evidence>
<dbReference type="InterPro" id="IPR000334">
    <property type="entry name" value="Glyco_hydro_45"/>
</dbReference>
<dbReference type="GO" id="GO:0030245">
    <property type="term" value="P:cellulose catabolic process"/>
    <property type="evidence" value="ECO:0007669"/>
    <property type="project" value="UniProtKB-KW"/>
</dbReference>
<evidence type="ECO:0000256" key="6">
    <source>
        <dbReference type="ARBA" id="ARBA00023277"/>
    </source>
</evidence>
<evidence type="ECO:0000256" key="2">
    <source>
        <dbReference type="ARBA" id="ARBA00007793"/>
    </source>
</evidence>
<keyword evidence="5" id="KW-0136">Cellulose degradation</keyword>
<keyword evidence="4" id="KW-0378">Hydrolase</keyword>
<evidence type="ECO:0000313" key="10">
    <source>
        <dbReference type="EMBL" id="CAD7241975.1"/>
    </source>
</evidence>
<organism evidence="10">
    <name type="scientific">Darwinula stevensoni</name>
    <dbReference type="NCBI Taxonomy" id="69355"/>
    <lineage>
        <taxon>Eukaryota</taxon>
        <taxon>Metazoa</taxon>
        <taxon>Ecdysozoa</taxon>
        <taxon>Arthropoda</taxon>
        <taxon>Crustacea</taxon>
        <taxon>Oligostraca</taxon>
        <taxon>Ostracoda</taxon>
        <taxon>Podocopa</taxon>
        <taxon>Podocopida</taxon>
        <taxon>Darwinulocopina</taxon>
        <taxon>Darwinuloidea</taxon>
        <taxon>Darwinulidae</taxon>
        <taxon>Darwinula</taxon>
    </lineage>
</organism>
<dbReference type="InterPro" id="IPR036908">
    <property type="entry name" value="RlpA-like_sf"/>
</dbReference>